<evidence type="ECO:0000259" key="2">
    <source>
        <dbReference type="PROSITE" id="PS50048"/>
    </source>
</evidence>
<proteinExistence type="predicted"/>
<dbReference type="GO" id="GO:0008270">
    <property type="term" value="F:zinc ion binding"/>
    <property type="evidence" value="ECO:0007669"/>
    <property type="project" value="InterPro"/>
</dbReference>
<name>A0A1Y2AXG2_9TREE</name>
<dbReference type="InParanoid" id="A0A1Y2AXG2"/>
<dbReference type="AlphaFoldDB" id="A0A1Y2AXG2"/>
<dbReference type="GO" id="GO:0000981">
    <property type="term" value="F:DNA-binding transcription factor activity, RNA polymerase II-specific"/>
    <property type="evidence" value="ECO:0007669"/>
    <property type="project" value="InterPro"/>
</dbReference>
<dbReference type="Gene3D" id="4.10.240.10">
    <property type="entry name" value="Zn(2)-C6 fungal-type DNA-binding domain"/>
    <property type="match status" value="1"/>
</dbReference>
<feature type="compositionally biased region" description="Low complexity" evidence="1">
    <location>
        <begin position="98"/>
        <end position="108"/>
    </location>
</feature>
<organism evidence="3 4">
    <name type="scientific">Naematelia encephala</name>
    <dbReference type="NCBI Taxonomy" id="71784"/>
    <lineage>
        <taxon>Eukaryota</taxon>
        <taxon>Fungi</taxon>
        <taxon>Dikarya</taxon>
        <taxon>Basidiomycota</taxon>
        <taxon>Agaricomycotina</taxon>
        <taxon>Tremellomycetes</taxon>
        <taxon>Tremellales</taxon>
        <taxon>Naemateliaceae</taxon>
        <taxon>Naematelia</taxon>
    </lineage>
</organism>
<comment type="caution">
    <text evidence="3">The sequence shown here is derived from an EMBL/GenBank/DDBJ whole genome shotgun (WGS) entry which is preliminary data.</text>
</comment>
<feature type="region of interest" description="Disordered" evidence="1">
    <location>
        <begin position="98"/>
        <end position="156"/>
    </location>
</feature>
<sequence length="330" mass="36029">MDTTLSPRLRHLLIKEDGRTGRLIHPEGYTPRESITELTPPLSPASYGFTPSPLEKPLRLPTPPTHAPLLPLPRLQHDRRPSTSIFTLLNDLHVDAPSTSFSSTSRSRQIGYGRYSPPVAPLSASHIQPPSGLDPHRRSSTAPRPDLFRRHSSHPYEYGVTTPRPATSYQPSDFAPVVGSRAPISRTTKACNACRSRKVRCDAGGSASGEPSTCSRCRESGGTCVYSGVQKKRGPCLGTTRPVQIPARPRRPSGRSSISSRDDVITPPDEYPSQTPSSSYGFPSSTDWTSSAPQSFDSNATLRARPATVDMYCRGLRWSRQSKLTMIVGV</sequence>
<dbReference type="SMART" id="SM00066">
    <property type="entry name" value="GAL4"/>
    <property type="match status" value="1"/>
</dbReference>
<dbReference type="InterPro" id="IPR001138">
    <property type="entry name" value="Zn2Cys6_DnaBD"/>
</dbReference>
<feature type="compositionally biased region" description="Polar residues" evidence="1">
    <location>
        <begin position="272"/>
        <end position="296"/>
    </location>
</feature>
<dbReference type="SUPFAM" id="SSF57701">
    <property type="entry name" value="Zn2/Cys6 DNA-binding domain"/>
    <property type="match status" value="1"/>
</dbReference>
<dbReference type="EMBL" id="MCFC01000046">
    <property type="protein sequence ID" value="ORY26585.1"/>
    <property type="molecule type" value="Genomic_DNA"/>
</dbReference>
<dbReference type="PROSITE" id="PS50048">
    <property type="entry name" value="ZN2_CY6_FUNGAL_2"/>
    <property type="match status" value="1"/>
</dbReference>
<accession>A0A1Y2AXG2</accession>
<dbReference type="Pfam" id="PF00172">
    <property type="entry name" value="Zn_clus"/>
    <property type="match status" value="1"/>
</dbReference>
<gene>
    <name evidence="3" type="ORF">BCR39DRAFT_506624</name>
</gene>
<protein>
    <recommendedName>
        <fullName evidence="2">Zn(2)-C6 fungal-type domain-containing protein</fullName>
    </recommendedName>
</protein>
<feature type="region of interest" description="Disordered" evidence="1">
    <location>
        <begin position="235"/>
        <end position="296"/>
    </location>
</feature>
<keyword evidence="4" id="KW-1185">Reference proteome</keyword>
<evidence type="ECO:0000313" key="3">
    <source>
        <dbReference type="EMBL" id="ORY26585.1"/>
    </source>
</evidence>
<evidence type="ECO:0000256" key="1">
    <source>
        <dbReference type="SAM" id="MobiDB-lite"/>
    </source>
</evidence>
<dbReference type="InterPro" id="IPR036864">
    <property type="entry name" value="Zn2-C6_fun-type_DNA-bd_sf"/>
</dbReference>
<dbReference type="STRING" id="71784.A0A1Y2AXG2"/>
<evidence type="ECO:0000313" key="4">
    <source>
        <dbReference type="Proteomes" id="UP000193986"/>
    </source>
</evidence>
<feature type="domain" description="Zn(2)-C6 fungal-type" evidence="2">
    <location>
        <begin position="190"/>
        <end position="226"/>
    </location>
</feature>
<dbReference type="PROSITE" id="PS00463">
    <property type="entry name" value="ZN2_CY6_FUNGAL_1"/>
    <property type="match status" value="1"/>
</dbReference>
<reference evidence="3 4" key="1">
    <citation type="submission" date="2016-07" db="EMBL/GenBank/DDBJ databases">
        <title>Pervasive Adenine N6-methylation of Active Genes in Fungi.</title>
        <authorList>
            <consortium name="DOE Joint Genome Institute"/>
            <person name="Mondo S.J."/>
            <person name="Dannebaum R.O."/>
            <person name="Kuo R.C."/>
            <person name="Labutti K."/>
            <person name="Haridas S."/>
            <person name="Kuo A."/>
            <person name="Salamov A."/>
            <person name="Ahrendt S.R."/>
            <person name="Lipzen A."/>
            <person name="Sullivan W."/>
            <person name="Andreopoulos W.B."/>
            <person name="Clum A."/>
            <person name="Lindquist E."/>
            <person name="Daum C."/>
            <person name="Ramamoorthy G.K."/>
            <person name="Gryganskyi A."/>
            <person name="Culley D."/>
            <person name="Magnuson J.K."/>
            <person name="James T.Y."/>
            <person name="O'Malley M.A."/>
            <person name="Stajich J.E."/>
            <person name="Spatafora J.W."/>
            <person name="Visel A."/>
            <person name="Grigoriev I.V."/>
        </authorList>
    </citation>
    <scope>NUCLEOTIDE SEQUENCE [LARGE SCALE GENOMIC DNA]</scope>
    <source>
        <strain evidence="3 4">68-887.2</strain>
    </source>
</reference>
<dbReference type="OrthoDB" id="39175at2759"/>
<dbReference type="Proteomes" id="UP000193986">
    <property type="component" value="Unassembled WGS sequence"/>
</dbReference>
<dbReference type="CDD" id="cd00067">
    <property type="entry name" value="GAL4"/>
    <property type="match status" value="1"/>
</dbReference>